<dbReference type="RefSeq" id="WP_148322772.1">
    <property type="nucleotide sequence ID" value="NZ_JACJLL010000002.1"/>
</dbReference>
<dbReference type="PROSITE" id="PS50006">
    <property type="entry name" value="FHA_DOMAIN"/>
    <property type="match status" value="1"/>
</dbReference>
<dbReference type="EMBL" id="JACJLL010000002">
    <property type="protein sequence ID" value="MBM6817823.1"/>
    <property type="molecule type" value="Genomic_DNA"/>
</dbReference>
<comment type="caution">
    <text evidence="3">The sequence shown here is derived from an EMBL/GenBank/DDBJ whole genome shotgun (WGS) entry which is preliminary data.</text>
</comment>
<dbReference type="Proteomes" id="UP000767334">
    <property type="component" value="Unassembled WGS sequence"/>
</dbReference>
<evidence type="ECO:0000256" key="1">
    <source>
        <dbReference type="SAM" id="Phobius"/>
    </source>
</evidence>
<protein>
    <submittedName>
        <fullName evidence="3">FHA domain-containing protein</fullName>
    </submittedName>
</protein>
<feature type="domain" description="FHA" evidence="2">
    <location>
        <begin position="74"/>
        <end position="123"/>
    </location>
</feature>
<dbReference type="SMART" id="SM00240">
    <property type="entry name" value="FHA"/>
    <property type="match status" value="1"/>
</dbReference>
<evidence type="ECO:0000259" key="2">
    <source>
        <dbReference type="PROSITE" id="PS50006"/>
    </source>
</evidence>
<proteinExistence type="predicted"/>
<gene>
    <name evidence="3" type="ORF">H6A19_00465</name>
</gene>
<dbReference type="PANTHER" id="PTHR23308">
    <property type="entry name" value="NUCLEAR INHIBITOR OF PROTEIN PHOSPHATASE-1"/>
    <property type="match status" value="1"/>
</dbReference>
<evidence type="ECO:0000313" key="4">
    <source>
        <dbReference type="Proteomes" id="UP000767334"/>
    </source>
</evidence>
<organism evidence="3 4">
    <name type="scientific">Clostridium saudiense</name>
    <dbReference type="NCBI Taxonomy" id="1414720"/>
    <lineage>
        <taxon>Bacteria</taxon>
        <taxon>Bacillati</taxon>
        <taxon>Bacillota</taxon>
        <taxon>Clostridia</taxon>
        <taxon>Eubacteriales</taxon>
        <taxon>Clostridiaceae</taxon>
        <taxon>Clostridium</taxon>
    </lineage>
</organism>
<sequence>MSFGKVATFIAGIIFIILLYVIIYYALKIMYKDVKTGGKRKNNNSGIRYGIEVIQTGVNSTLEQGSVVPIRGITTLGRKPDNTIVLTEPFVSGNHAKIYTKNNNLYVEDLNSTNGVYVNGEKIEEKFKLIADDEVKIGSAIFKVLKSGK</sequence>
<evidence type="ECO:0000313" key="3">
    <source>
        <dbReference type="EMBL" id="MBM6817823.1"/>
    </source>
</evidence>
<accession>A0ABS2FBF3</accession>
<dbReference type="Pfam" id="PF00498">
    <property type="entry name" value="FHA"/>
    <property type="match status" value="1"/>
</dbReference>
<dbReference type="Gene3D" id="2.60.200.20">
    <property type="match status" value="1"/>
</dbReference>
<dbReference type="InterPro" id="IPR000253">
    <property type="entry name" value="FHA_dom"/>
</dbReference>
<name>A0ABS2FBF3_9CLOT</name>
<feature type="transmembrane region" description="Helical" evidence="1">
    <location>
        <begin position="6"/>
        <end position="27"/>
    </location>
</feature>
<dbReference type="SUPFAM" id="SSF49879">
    <property type="entry name" value="SMAD/FHA domain"/>
    <property type="match status" value="1"/>
</dbReference>
<dbReference type="InterPro" id="IPR050923">
    <property type="entry name" value="Cell_Proc_Reg/RNA_Proc"/>
</dbReference>
<keyword evidence="1" id="KW-1133">Transmembrane helix</keyword>
<dbReference type="InterPro" id="IPR008984">
    <property type="entry name" value="SMAD_FHA_dom_sf"/>
</dbReference>
<keyword evidence="1" id="KW-0812">Transmembrane</keyword>
<keyword evidence="1" id="KW-0472">Membrane</keyword>
<reference evidence="3 4" key="1">
    <citation type="journal article" date="2021" name="Sci. Rep.">
        <title>The distribution of antibiotic resistance genes in chicken gut microbiota commensals.</title>
        <authorList>
            <person name="Juricova H."/>
            <person name="Matiasovicova J."/>
            <person name="Kubasova T."/>
            <person name="Cejkova D."/>
            <person name="Rychlik I."/>
        </authorList>
    </citation>
    <scope>NUCLEOTIDE SEQUENCE [LARGE SCALE GENOMIC DNA]</scope>
    <source>
        <strain evidence="3 4">An435</strain>
    </source>
</reference>
<keyword evidence="4" id="KW-1185">Reference proteome</keyword>